<dbReference type="EMBL" id="LVJH01000007">
    <property type="protein sequence ID" value="OAB44438.1"/>
    <property type="molecule type" value="Genomic_DNA"/>
</dbReference>
<name>A0A168MAG7_9BACL</name>
<gene>
    <name evidence="1" type="ORF">PGLA_07225</name>
</gene>
<keyword evidence="2" id="KW-1185">Reference proteome</keyword>
<comment type="caution">
    <text evidence="1">The sequence shown here is derived from an EMBL/GenBank/DDBJ whole genome shotgun (WGS) entry which is preliminary data.</text>
</comment>
<protein>
    <recommendedName>
        <fullName evidence="3">Butirosin biosynthesis protein H N-terminal domain-containing protein</fullName>
    </recommendedName>
</protein>
<dbReference type="RefSeq" id="WP_068530869.1">
    <property type="nucleotide sequence ID" value="NZ_LVJH01000007.1"/>
</dbReference>
<dbReference type="AlphaFoldDB" id="A0A168MAG7"/>
<sequence>MQYSMELKPYNEFWMNCILNSAFTIAIHKDPSYRYAAYMNNYHYKVWGAAIDPLFKSPTINVLNYEKKWRKFVLKQVIKKETSYKFRDKEKFLTELHELIDKKQLFRINVDLFYWLPNNVAWNKFHMSHYSIIQGYDPETKMYQVLDDDTNGYGTHLIPEERLITAFNNSDAMVYPSYKRPHVYIYHLQKQVEPYRLSIDEVSRNAERLVVELDSFTFDNLWDIKDMVKFNDYIDISLIGINIISSRHKGNEFLFQSLYEFNLIDEVVHKDLETSIKKIQNGWKSIKFIFISKTISEDKNIDLELIRTKATQLIGDEKKMWLSFINYTR</sequence>
<dbReference type="Proteomes" id="UP000076967">
    <property type="component" value="Unassembled WGS sequence"/>
</dbReference>
<dbReference type="STRING" id="494026.PGLA_07225"/>
<proteinExistence type="predicted"/>
<evidence type="ECO:0000313" key="1">
    <source>
        <dbReference type="EMBL" id="OAB44438.1"/>
    </source>
</evidence>
<reference evidence="1 2" key="1">
    <citation type="submission" date="2016-03" db="EMBL/GenBank/DDBJ databases">
        <title>Draft genome sequence of Paenibacillus glacialis DSM 22343.</title>
        <authorList>
            <person name="Shin S.-K."/>
            <person name="Yi H."/>
        </authorList>
    </citation>
    <scope>NUCLEOTIDE SEQUENCE [LARGE SCALE GENOMIC DNA]</scope>
    <source>
        <strain evidence="1 2">DSM 22343</strain>
    </source>
</reference>
<evidence type="ECO:0000313" key="2">
    <source>
        <dbReference type="Proteomes" id="UP000076967"/>
    </source>
</evidence>
<evidence type="ECO:0008006" key="3">
    <source>
        <dbReference type="Google" id="ProtNLM"/>
    </source>
</evidence>
<accession>A0A168MAG7</accession>
<organism evidence="1 2">
    <name type="scientific">Paenibacillus glacialis</name>
    <dbReference type="NCBI Taxonomy" id="494026"/>
    <lineage>
        <taxon>Bacteria</taxon>
        <taxon>Bacillati</taxon>
        <taxon>Bacillota</taxon>
        <taxon>Bacilli</taxon>
        <taxon>Bacillales</taxon>
        <taxon>Paenibacillaceae</taxon>
        <taxon>Paenibacillus</taxon>
    </lineage>
</organism>